<evidence type="ECO:0000256" key="1">
    <source>
        <dbReference type="ARBA" id="ARBA00022801"/>
    </source>
</evidence>
<dbReference type="InterPro" id="IPR002410">
    <property type="entry name" value="Peptidase_S33"/>
</dbReference>
<dbReference type="RefSeq" id="WP_248733417.1">
    <property type="nucleotide sequence ID" value="NZ_CALBWS010000001.1"/>
</dbReference>
<evidence type="ECO:0000259" key="2">
    <source>
        <dbReference type="Pfam" id="PF12146"/>
    </source>
</evidence>
<protein>
    <submittedName>
        <fullName evidence="3">Proline iminopeptidase</fullName>
        <ecNumber evidence="3">3.4.11.5</ecNumber>
    </submittedName>
</protein>
<dbReference type="Gene3D" id="3.40.50.1820">
    <property type="entry name" value="alpha/beta hydrolase"/>
    <property type="match status" value="1"/>
</dbReference>
<keyword evidence="4" id="KW-1185">Reference proteome</keyword>
<dbReference type="PANTHER" id="PTHR43798">
    <property type="entry name" value="MONOACYLGLYCEROL LIPASE"/>
    <property type="match status" value="1"/>
</dbReference>
<dbReference type="EC" id="3.4.11.5" evidence="3"/>
<proteinExistence type="predicted"/>
<gene>
    <name evidence="3" type="primary">pepIP</name>
    <name evidence="3" type="ORF">BACCIP111895_00197</name>
</gene>
<name>A0ABN8KI00_9BACI</name>
<evidence type="ECO:0000313" key="4">
    <source>
        <dbReference type="Proteomes" id="UP000838308"/>
    </source>
</evidence>
<dbReference type="InterPro" id="IPR022742">
    <property type="entry name" value="Hydrolase_4"/>
</dbReference>
<dbReference type="PRINTS" id="PR00793">
    <property type="entry name" value="PROAMNOPTASE"/>
</dbReference>
<organism evidence="3 4">
    <name type="scientific">Neobacillus rhizosphaerae</name>
    <dbReference type="NCBI Taxonomy" id="2880965"/>
    <lineage>
        <taxon>Bacteria</taxon>
        <taxon>Bacillati</taxon>
        <taxon>Bacillota</taxon>
        <taxon>Bacilli</taxon>
        <taxon>Bacillales</taxon>
        <taxon>Bacillaceae</taxon>
        <taxon>Neobacillus</taxon>
    </lineage>
</organism>
<dbReference type="Pfam" id="PF12146">
    <property type="entry name" value="Hydrolase_4"/>
    <property type="match status" value="1"/>
</dbReference>
<accession>A0ABN8KI00</accession>
<comment type="caution">
    <text evidence="3">The sequence shown here is derived from an EMBL/GenBank/DDBJ whole genome shotgun (WGS) entry which is preliminary data.</text>
</comment>
<dbReference type="InterPro" id="IPR029058">
    <property type="entry name" value="AB_hydrolase_fold"/>
</dbReference>
<keyword evidence="1 3" id="KW-0378">Hydrolase</keyword>
<dbReference type="PANTHER" id="PTHR43798:SF33">
    <property type="entry name" value="HYDROLASE, PUTATIVE (AFU_ORTHOLOGUE AFUA_2G14860)-RELATED"/>
    <property type="match status" value="1"/>
</dbReference>
<sequence length="324" mass="37086">MFKRYTPKIEGSNSVAELKKLTIGGVDQWLLIRGENKNNPLLLMIHGGPGAAQIGFNRDYQQELEKHFIVVNWDQRGAGLSYSKNLPKETMTVDQFLSDTIEVTTYLKKAYQKESIFLIGHSWGSMLGLLAIHVHPEHFTHYFGVAQVASMKATEELSYELILKKATELNDQKAIKELTQIGKPPWNSLKHDKVHQKYLELFGGGISHDGKLVKEFIRKLLKSKEYTFFDAINHVKGQLFSMKTMINELRELDLKNIIQKVEVPITMIMGKHDLTVPHAPTQAFFDQLVAPSKEWISFENSAHSPNYEELEKFTQVVLDRLKGY</sequence>
<feature type="domain" description="Serine aminopeptidase S33" evidence="2">
    <location>
        <begin position="65"/>
        <end position="306"/>
    </location>
</feature>
<keyword evidence="3" id="KW-0031">Aminopeptidase</keyword>
<dbReference type="GO" id="GO:0004177">
    <property type="term" value="F:aminopeptidase activity"/>
    <property type="evidence" value="ECO:0007669"/>
    <property type="project" value="UniProtKB-KW"/>
</dbReference>
<keyword evidence="3" id="KW-0645">Protease</keyword>
<dbReference type="Proteomes" id="UP000838308">
    <property type="component" value="Unassembled WGS sequence"/>
</dbReference>
<reference evidence="3" key="1">
    <citation type="submission" date="2022-04" db="EMBL/GenBank/DDBJ databases">
        <authorList>
            <person name="Criscuolo A."/>
        </authorList>
    </citation>
    <scope>NUCLEOTIDE SEQUENCE</scope>
    <source>
        <strain evidence="3">CIP111895</strain>
    </source>
</reference>
<evidence type="ECO:0000313" key="3">
    <source>
        <dbReference type="EMBL" id="CAH2713064.1"/>
    </source>
</evidence>
<dbReference type="SUPFAM" id="SSF53474">
    <property type="entry name" value="alpha/beta-Hydrolases"/>
    <property type="match status" value="1"/>
</dbReference>
<dbReference type="InterPro" id="IPR050266">
    <property type="entry name" value="AB_hydrolase_sf"/>
</dbReference>
<dbReference type="EMBL" id="CALBWS010000001">
    <property type="protein sequence ID" value="CAH2713064.1"/>
    <property type="molecule type" value="Genomic_DNA"/>
</dbReference>